<proteinExistence type="predicted"/>
<dbReference type="EMBL" id="CAJEWN010000397">
    <property type="protein sequence ID" value="CAD2181355.1"/>
    <property type="molecule type" value="Genomic_DNA"/>
</dbReference>
<evidence type="ECO:0000313" key="3">
    <source>
        <dbReference type="Proteomes" id="UP000580250"/>
    </source>
</evidence>
<comment type="caution">
    <text evidence="2">The sequence shown here is derived from an EMBL/GenBank/DDBJ whole genome shotgun (WGS) entry which is preliminary data.</text>
</comment>
<dbReference type="Proteomes" id="UP000580250">
    <property type="component" value="Unassembled WGS sequence"/>
</dbReference>
<organism evidence="2 3">
    <name type="scientific">Meloidogyne enterolobii</name>
    <name type="common">Root-knot nematode worm</name>
    <name type="synonym">Meloidogyne mayaguensis</name>
    <dbReference type="NCBI Taxonomy" id="390850"/>
    <lineage>
        <taxon>Eukaryota</taxon>
        <taxon>Metazoa</taxon>
        <taxon>Ecdysozoa</taxon>
        <taxon>Nematoda</taxon>
        <taxon>Chromadorea</taxon>
        <taxon>Rhabditida</taxon>
        <taxon>Tylenchina</taxon>
        <taxon>Tylenchomorpha</taxon>
        <taxon>Tylenchoidea</taxon>
        <taxon>Meloidogynidae</taxon>
        <taxon>Meloidogyninae</taxon>
        <taxon>Meloidogyne</taxon>
    </lineage>
</organism>
<accession>A0A6V7W2E3</accession>
<protein>
    <submittedName>
        <fullName evidence="2">Uncharacterized protein</fullName>
    </submittedName>
</protein>
<keyword evidence="1" id="KW-0812">Transmembrane</keyword>
<evidence type="ECO:0000313" key="2">
    <source>
        <dbReference type="EMBL" id="CAD2181355.1"/>
    </source>
</evidence>
<evidence type="ECO:0000256" key="1">
    <source>
        <dbReference type="SAM" id="Phobius"/>
    </source>
</evidence>
<name>A0A6V7W2E3_MELEN</name>
<keyword evidence="1" id="KW-1133">Transmembrane helix</keyword>
<dbReference type="AlphaFoldDB" id="A0A6V7W2E3"/>
<reference evidence="2 3" key="1">
    <citation type="submission" date="2020-08" db="EMBL/GenBank/DDBJ databases">
        <authorList>
            <person name="Koutsovoulos G."/>
            <person name="Danchin GJ E."/>
        </authorList>
    </citation>
    <scope>NUCLEOTIDE SEQUENCE [LARGE SCALE GENOMIC DNA]</scope>
</reference>
<feature type="transmembrane region" description="Helical" evidence="1">
    <location>
        <begin position="82"/>
        <end position="103"/>
    </location>
</feature>
<keyword evidence="1" id="KW-0472">Membrane</keyword>
<sequence length="104" mass="11925">MINNPVDDNSRNIVDNNPSIGSIRFKGHRFGETEDFSFIDDEEEEELDKHFDITPVNMKSSKTWKGTSSSSFKSKTDLSNSFKTTVIITYLISLIFVGFNFQYL</sequence>
<gene>
    <name evidence="2" type="ORF">MENT_LOCUS33494</name>
</gene>